<dbReference type="PANTHER" id="PTHR42812">
    <property type="entry name" value="BETA-XYLOSIDASE"/>
    <property type="match status" value="1"/>
</dbReference>
<sequence>MKFSISALFCLLAVSPALGQTFRNPVLWNDLADNDVFRVNDTFYYSASTMHYSPGAPILQSKDLVNWEYIGHSVPTLDWGSKYDLANGTNAYVKGIWASTLRYRESNGLFYWIGCVEFSTTYIFTAPSITGPWTQSSSIDNCYYDAGMLIDDDDTMYVAHGGGTISVSQLSPDGLSEVSTQVVFTSPSDVGYIEGSRMYKYNGSYYIFNTRPADAQFVLKSTNGPFGPYVVKELLADIEGPIVGGGVPHQGSLVDTQKGDWYYMAFEDSYPGGRMPVLAPITWGSDGFPILITVNGSWGTSYEYPLPPFPVPDLNGTDLFKETKLGPQWEWNHNPDVTKFSVGNGLKLETVTVTDDIYEARNTLTHRILGPTSSGTILLDYKKMVDGDRAGLALFRDVSAWIGIVNSGSDFKVSFWNGMTLNSSTWTTSSPGSEIASVPITNGTGKIWLRAFVDVQPGQVDTGLFFYSTDGVGYTQLGSFTLNNDWEFFMGYRYAIFNFAVIELGGSVEVDSFSLDAPGLTTTG</sequence>
<dbReference type="AlphaFoldDB" id="A0A1L7WUH3"/>
<evidence type="ECO:0000256" key="2">
    <source>
        <dbReference type="ARBA" id="ARBA00022801"/>
    </source>
</evidence>
<dbReference type="InterPro" id="IPR013320">
    <property type="entry name" value="ConA-like_dom_sf"/>
</dbReference>
<evidence type="ECO:0000313" key="7">
    <source>
        <dbReference type="EMBL" id="CZR56427.1"/>
    </source>
</evidence>
<dbReference type="SUPFAM" id="SSF49899">
    <property type="entry name" value="Concanavalin A-like lectins/glucanases"/>
    <property type="match status" value="1"/>
</dbReference>
<feature type="signal peptide" evidence="5">
    <location>
        <begin position="1"/>
        <end position="19"/>
    </location>
</feature>
<dbReference type="InterPro" id="IPR023296">
    <property type="entry name" value="Glyco_hydro_beta-prop_sf"/>
</dbReference>
<reference evidence="7 8" key="1">
    <citation type="submission" date="2016-03" db="EMBL/GenBank/DDBJ databases">
        <authorList>
            <person name="Ploux O."/>
        </authorList>
    </citation>
    <scope>NUCLEOTIDE SEQUENCE [LARGE SCALE GENOMIC DNA]</scope>
    <source>
        <strain evidence="7 8">UAMH 11012</strain>
    </source>
</reference>
<dbReference type="CDD" id="cd09001">
    <property type="entry name" value="GH43_FsAxh1-like"/>
    <property type="match status" value="1"/>
</dbReference>
<dbReference type="InterPro" id="IPR041542">
    <property type="entry name" value="GH43_C2"/>
</dbReference>
<keyword evidence="2 4" id="KW-0378">Hydrolase</keyword>
<dbReference type="SUPFAM" id="SSF75005">
    <property type="entry name" value="Arabinanase/levansucrase/invertase"/>
    <property type="match status" value="1"/>
</dbReference>
<dbReference type="OrthoDB" id="2139957at2759"/>
<evidence type="ECO:0000259" key="6">
    <source>
        <dbReference type="Pfam" id="PF17851"/>
    </source>
</evidence>
<dbReference type="EMBL" id="FJOG01000008">
    <property type="protein sequence ID" value="CZR56427.1"/>
    <property type="molecule type" value="Genomic_DNA"/>
</dbReference>
<keyword evidence="5" id="KW-0732">Signal</keyword>
<evidence type="ECO:0000256" key="1">
    <source>
        <dbReference type="ARBA" id="ARBA00009865"/>
    </source>
</evidence>
<dbReference type="GO" id="GO:0004553">
    <property type="term" value="F:hydrolase activity, hydrolyzing O-glycosyl compounds"/>
    <property type="evidence" value="ECO:0007669"/>
    <property type="project" value="InterPro"/>
</dbReference>
<dbReference type="InterPro" id="IPR006710">
    <property type="entry name" value="Glyco_hydro_43"/>
</dbReference>
<organism evidence="7 8">
    <name type="scientific">Phialocephala subalpina</name>
    <dbReference type="NCBI Taxonomy" id="576137"/>
    <lineage>
        <taxon>Eukaryota</taxon>
        <taxon>Fungi</taxon>
        <taxon>Dikarya</taxon>
        <taxon>Ascomycota</taxon>
        <taxon>Pezizomycotina</taxon>
        <taxon>Leotiomycetes</taxon>
        <taxon>Helotiales</taxon>
        <taxon>Mollisiaceae</taxon>
        <taxon>Phialocephala</taxon>
        <taxon>Phialocephala fortinii species complex</taxon>
    </lineage>
</organism>
<feature type="chain" id="PRO_5009875193" evidence="5">
    <location>
        <begin position="20"/>
        <end position="524"/>
    </location>
</feature>
<proteinExistence type="inferred from homology"/>
<keyword evidence="8" id="KW-1185">Reference proteome</keyword>
<evidence type="ECO:0000256" key="3">
    <source>
        <dbReference type="ARBA" id="ARBA00023295"/>
    </source>
</evidence>
<accession>A0A1L7WUH3</accession>
<dbReference type="Pfam" id="PF04616">
    <property type="entry name" value="Glyco_hydro_43"/>
    <property type="match status" value="1"/>
</dbReference>
<name>A0A1L7WUH3_9HELO</name>
<dbReference type="STRING" id="576137.A0A1L7WUH3"/>
<comment type="similarity">
    <text evidence="1 4">Belongs to the glycosyl hydrolase 43 family.</text>
</comment>
<dbReference type="Proteomes" id="UP000184330">
    <property type="component" value="Unassembled WGS sequence"/>
</dbReference>
<dbReference type="InterPro" id="IPR051795">
    <property type="entry name" value="Glycosyl_Hydrlase_43"/>
</dbReference>
<keyword evidence="3 4" id="KW-0326">Glycosidase</keyword>
<evidence type="ECO:0000256" key="5">
    <source>
        <dbReference type="SAM" id="SignalP"/>
    </source>
</evidence>
<dbReference type="Gene3D" id="2.115.10.20">
    <property type="entry name" value="Glycosyl hydrolase domain, family 43"/>
    <property type="match status" value="1"/>
</dbReference>
<gene>
    <name evidence="7" type="ORF">PAC_06315</name>
</gene>
<dbReference type="PANTHER" id="PTHR42812:SF15">
    <property type="entry name" value="HYDROLASE, PUTATIVE (AFU_ORTHOLOGUE AFUA_2G00930)-RELATED"/>
    <property type="match status" value="1"/>
</dbReference>
<dbReference type="Gene3D" id="2.60.120.200">
    <property type="match status" value="1"/>
</dbReference>
<feature type="domain" description="Beta-xylosidase C-terminal Concanavalin A-like" evidence="6">
    <location>
        <begin position="318"/>
        <end position="514"/>
    </location>
</feature>
<dbReference type="Pfam" id="PF17851">
    <property type="entry name" value="GH43_C2"/>
    <property type="match status" value="1"/>
</dbReference>
<evidence type="ECO:0000313" key="8">
    <source>
        <dbReference type="Proteomes" id="UP000184330"/>
    </source>
</evidence>
<dbReference type="GO" id="GO:0005975">
    <property type="term" value="P:carbohydrate metabolic process"/>
    <property type="evidence" value="ECO:0007669"/>
    <property type="project" value="InterPro"/>
</dbReference>
<evidence type="ECO:0000256" key="4">
    <source>
        <dbReference type="RuleBase" id="RU361187"/>
    </source>
</evidence>
<protein>
    <submittedName>
        <fullName evidence="7">Probable xylosidase/glycosyl hydrolase</fullName>
    </submittedName>
</protein>